<dbReference type="EMBL" id="BPLR01009562">
    <property type="protein sequence ID" value="GIY32883.1"/>
    <property type="molecule type" value="Genomic_DNA"/>
</dbReference>
<evidence type="ECO:0000259" key="7">
    <source>
        <dbReference type="Pfam" id="PF12832"/>
    </source>
</evidence>
<feature type="transmembrane region" description="Helical" evidence="6">
    <location>
        <begin position="146"/>
        <end position="166"/>
    </location>
</feature>
<keyword evidence="5 6" id="KW-0472">Membrane</keyword>
<name>A0AAV4SMI2_CAEEX</name>
<keyword evidence="3 6" id="KW-0812">Transmembrane</keyword>
<gene>
    <name evidence="8" type="primary">MFSD6_6</name>
    <name evidence="8" type="ORF">CEXT_513431</name>
</gene>
<comment type="subcellular location">
    <subcellularLocation>
        <location evidence="1">Membrane</location>
        <topology evidence="1">Multi-pass membrane protein</topology>
    </subcellularLocation>
</comment>
<evidence type="ECO:0000256" key="4">
    <source>
        <dbReference type="ARBA" id="ARBA00022989"/>
    </source>
</evidence>
<proteinExistence type="inferred from homology"/>
<accession>A0AAV4SMI2</accession>
<comment type="caution">
    <text evidence="8">The sequence shown here is derived from an EMBL/GenBank/DDBJ whole genome shotgun (WGS) entry which is preliminary data.</text>
</comment>
<dbReference type="SUPFAM" id="SSF103473">
    <property type="entry name" value="MFS general substrate transporter"/>
    <property type="match status" value="1"/>
</dbReference>
<evidence type="ECO:0000256" key="6">
    <source>
        <dbReference type="SAM" id="Phobius"/>
    </source>
</evidence>
<dbReference type="InterPro" id="IPR051717">
    <property type="entry name" value="MFS_MFSD6"/>
</dbReference>
<feature type="transmembrane region" description="Helical" evidence="6">
    <location>
        <begin position="39"/>
        <end position="65"/>
    </location>
</feature>
<dbReference type="InterPro" id="IPR024989">
    <property type="entry name" value="MFS_assoc_dom"/>
</dbReference>
<keyword evidence="4 6" id="KW-1133">Transmembrane helix</keyword>
<keyword evidence="9" id="KW-1185">Reference proteome</keyword>
<dbReference type="AlphaFoldDB" id="A0AAV4SMI2"/>
<reference evidence="8 9" key="1">
    <citation type="submission" date="2021-06" db="EMBL/GenBank/DDBJ databases">
        <title>Caerostris extrusa draft genome.</title>
        <authorList>
            <person name="Kono N."/>
            <person name="Arakawa K."/>
        </authorList>
    </citation>
    <scope>NUCLEOTIDE SEQUENCE [LARGE SCALE GENOMIC DNA]</scope>
</reference>
<sequence length="174" mass="19712">MLWNISKLDLVKPQFSKNILKNIGTIMKSNEFLCFEVGVLINGIGLGFIWFYLLWFLISIGAYCARFFWYSVIKDPWLVLPIEWVHGITYGVFYTSVATYAKKSARPGTEATTQAVVFATYDGLGSGIGNIVAGLGFDYLGAQRTFFYSSIFFGCCAIISTCYTFFQRNRRKLN</sequence>
<evidence type="ECO:0000256" key="3">
    <source>
        <dbReference type="ARBA" id="ARBA00022692"/>
    </source>
</evidence>
<evidence type="ECO:0000313" key="8">
    <source>
        <dbReference type="EMBL" id="GIY32883.1"/>
    </source>
</evidence>
<dbReference type="GO" id="GO:0016020">
    <property type="term" value="C:membrane"/>
    <property type="evidence" value="ECO:0007669"/>
    <property type="project" value="UniProtKB-SubCell"/>
</dbReference>
<dbReference type="InterPro" id="IPR036259">
    <property type="entry name" value="MFS_trans_sf"/>
</dbReference>
<feature type="domain" description="Major facilitator superfamily associated" evidence="7">
    <location>
        <begin position="57"/>
        <end position="147"/>
    </location>
</feature>
<evidence type="ECO:0000256" key="5">
    <source>
        <dbReference type="ARBA" id="ARBA00023136"/>
    </source>
</evidence>
<dbReference type="PANTHER" id="PTHR16172">
    <property type="entry name" value="MAJOR FACILITATOR SUPERFAMILY DOMAIN-CONTAINING PROTEIN 6-LIKE"/>
    <property type="match status" value="1"/>
</dbReference>
<dbReference type="PANTHER" id="PTHR16172:SF41">
    <property type="entry name" value="MAJOR FACILITATOR SUPERFAMILY DOMAIN-CONTAINING PROTEIN 6-LIKE"/>
    <property type="match status" value="1"/>
</dbReference>
<protein>
    <submittedName>
        <fullName evidence="8">Major facilitator superfamily domain-containing protein 6</fullName>
    </submittedName>
</protein>
<dbReference type="Gene3D" id="1.20.1250.20">
    <property type="entry name" value="MFS general substrate transporter like domains"/>
    <property type="match status" value="1"/>
</dbReference>
<evidence type="ECO:0000256" key="1">
    <source>
        <dbReference type="ARBA" id="ARBA00004141"/>
    </source>
</evidence>
<organism evidence="8 9">
    <name type="scientific">Caerostris extrusa</name>
    <name type="common">Bark spider</name>
    <name type="synonym">Caerostris bankana</name>
    <dbReference type="NCBI Taxonomy" id="172846"/>
    <lineage>
        <taxon>Eukaryota</taxon>
        <taxon>Metazoa</taxon>
        <taxon>Ecdysozoa</taxon>
        <taxon>Arthropoda</taxon>
        <taxon>Chelicerata</taxon>
        <taxon>Arachnida</taxon>
        <taxon>Araneae</taxon>
        <taxon>Araneomorphae</taxon>
        <taxon>Entelegynae</taxon>
        <taxon>Araneoidea</taxon>
        <taxon>Araneidae</taxon>
        <taxon>Caerostris</taxon>
    </lineage>
</organism>
<evidence type="ECO:0000313" key="9">
    <source>
        <dbReference type="Proteomes" id="UP001054945"/>
    </source>
</evidence>
<comment type="similarity">
    <text evidence="2">Belongs to the major facilitator superfamily. MFSD6 family.</text>
</comment>
<evidence type="ECO:0000256" key="2">
    <source>
        <dbReference type="ARBA" id="ARBA00005241"/>
    </source>
</evidence>
<dbReference type="Proteomes" id="UP001054945">
    <property type="component" value="Unassembled WGS sequence"/>
</dbReference>
<feature type="transmembrane region" description="Helical" evidence="6">
    <location>
        <begin position="77"/>
        <end position="97"/>
    </location>
</feature>
<dbReference type="Pfam" id="PF12832">
    <property type="entry name" value="MFS_1_like"/>
    <property type="match status" value="1"/>
</dbReference>